<evidence type="ECO:0000313" key="7">
    <source>
        <dbReference type="Proteomes" id="UP000037178"/>
    </source>
</evidence>
<reference evidence="6 7" key="1">
    <citation type="submission" date="2015-06" db="EMBL/GenBank/DDBJ databases">
        <title>Draft genome sequence of an Alphaproteobacteria species associated to the Mediterranean sponge Oscarella lobularis.</title>
        <authorList>
            <person name="Jourda C."/>
            <person name="Santini S."/>
            <person name="Claverie J.-M."/>
        </authorList>
    </citation>
    <scope>NUCLEOTIDE SEQUENCE [LARGE SCALE GENOMIC DNA]</scope>
    <source>
        <strain evidence="6">IGS</strain>
    </source>
</reference>
<keyword evidence="7" id="KW-1185">Reference proteome</keyword>
<evidence type="ECO:0000313" key="6">
    <source>
        <dbReference type="EMBL" id="KMW60209.1"/>
    </source>
</evidence>
<dbReference type="RefSeq" id="WP_049641314.1">
    <property type="nucleotide sequence ID" value="NZ_LFTY01000001.1"/>
</dbReference>
<dbReference type="InterPro" id="IPR036390">
    <property type="entry name" value="WH_DNA-bd_sf"/>
</dbReference>
<dbReference type="InterPro" id="IPR036388">
    <property type="entry name" value="WH-like_DNA-bd_sf"/>
</dbReference>
<dbReference type="STRING" id="1675527.AIOL_000362"/>
<dbReference type="Gene3D" id="3.40.190.290">
    <property type="match status" value="1"/>
</dbReference>
<dbReference type="FunFam" id="1.10.10.10:FF:000001">
    <property type="entry name" value="LysR family transcriptional regulator"/>
    <property type="match status" value="1"/>
</dbReference>
<evidence type="ECO:0000256" key="3">
    <source>
        <dbReference type="ARBA" id="ARBA00023125"/>
    </source>
</evidence>
<dbReference type="InterPro" id="IPR058163">
    <property type="entry name" value="LysR-type_TF_proteobact-type"/>
</dbReference>
<dbReference type="InterPro" id="IPR005119">
    <property type="entry name" value="LysR_subst-bd"/>
</dbReference>
<dbReference type="Gene3D" id="1.10.10.10">
    <property type="entry name" value="Winged helix-like DNA-binding domain superfamily/Winged helix DNA-binding domain"/>
    <property type="match status" value="1"/>
</dbReference>
<gene>
    <name evidence="6" type="ORF">AIOL_000362</name>
</gene>
<evidence type="ECO:0000259" key="5">
    <source>
        <dbReference type="PROSITE" id="PS50931"/>
    </source>
</evidence>
<dbReference type="Pfam" id="PF03466">
    <property type="entry name" value="LysR_substrate"/>
    <property type="match status" value="1"/>
</dbReference>
<evidence type="ECO:0000256" key="4">
    <source>
        <dbReference type="ARBA" id="ARBA00023163"/>
    </source>
</evidence>
<accession>A0A0J9EEU6</accession>
<feature type="domain" description="HTH lysR-type" evidence="5">
    <location>
        <begin position="8"/>
        <end position="65"/>
    </location>
</feature>
<sequence length="305" mass="33869">MNWAAVNFDWNQVRGFLATVEEGSLSAGARALGLTQPTLGRQVAALEESLGVVLFERVGRNLSLTPSGRELLDHVRAMGEAAGRISLAASGQSQAVEGKVTISASDVLSAYFLPPIIAKLRRATPLIEIEVLATNQISDLQHREADIAMRHVRPEEPELIAKLVQEATAHFYATTEYLDRRGRPQSPEELDGHDFISFGEPERMIEYMQPFGLNLKRENFKLHCENGIVSWQMVRRGLGIATMEESVAMATPGIERVMTFLAPIKFPVWLTTHRELHTSRRIRVVFDALAEAFQGHSTASSNVRI</sequence>
<dbReference type="GO" id="GO:0043565">
    <property type="term" value="F:sequence-specific DNA binding"/>
    <property type="evidence" value="ECO:0007669"/>
    <property type="project" value="TreeGrafter"/>
</dbReference>
<dbReference type="SUPFAM" id="SSF46785">
    <property type="entry name" value="Winged helix' DNA-binding domain"/>
    <property type="match status" value="1"/>
</dbReference>
<protein>
    <submittedName>
        <fullName evidence="6">Transcriptional regulator, LysR family</fullName>
    </submittedName>
</protein>
<dbReference type="InterPro" id="IPR000847">
    <property type="entry name" value="LysR_HTH_N"/>
</dbReference>
<dbReference type="PANTHER" id="PTHR30537">
    <property type="entry name" value="HTH-TYPE TRANSCRIPTIONAL REGULATOR"/>
    <property type="match status" value="1"/>
</dbReference>
<keyword evidence="4" id="KW-0804">Transcription</keyword>
<dbReference type="EMBL" id="LFTY01000001">
    <property type="protein sequence ID" value="KMW60209.1"/>
    <property type="molecule type" value="Genomic_DNA"/>
</dbReference>
<proteinExistence type="inferred from homology"/>
<comment type="caution">
    <text evidence="6">The sequence shown here is derived from an EMBL/GenBank/DDBJ whole genome shotgun (WGS) entry which is preliminary data.</text>
</comment>
<dbReference type="PROSITE" id="PS50931">
    <property type="entry name" value="HTH_LYSR"/>
    <property type="match status" value="1"/>
</dbReference>
<dbReference type="PATRIC" id="fig|1675527.3.peg.409"/>
<dbReference type="GO" id="GO:0006351">
    <property type="term" value="P:DNA-templated transcription"/>
    <property type="evidence" value="ECO:0007669"/>
    <property type="project" value="TreeGrafter"/>
</dbReference>
<dbReference type="AlphaFoldDB" id="A0A0J9EEU6"/>
<dbReference type="GO" id="GO:0003700">
    <property type="term" value="F:DNA-binding transcription factor activity"/>
    <property type="evidence" value="ECO:0007669"/>
    <property type="project" value="InterPro"/>
</dbReference>
<dbReference type="PANTHER" id="PTHR30537:SF3">
    <property type="entry name" value="TRANSCRIPTIONAL REGULATORY PROTEIN"/>
    <property type="match status" value="1"/>
</dbReference>
<organism evidence="6 7">
    <name type="scientific">Candidatus Rhodobacter oscarellae</name>
    <dbReference type="NCBI Taxonomy" id="1675527"/>
    <lineage>
        <taxon>Bacteria</taxon>
        <taxon>Pseudomonadati</taxon>
        <taxon>Pseudomonadota</taxon>
        <taxon>Alphaproteobacteria</taxon>
        <taxon>Rhodobacterales</taxon>
        <taxon>Rhodobacter group</taxon>
        <taxon>Rhodobacter</taxon>
    </lineage>
</organism>
<name>A0A0J9EEU6_9RHOB</name>
<dbReference type="PRINTS" id="PR00039">
    <property type="entry name" value="HTHLYSR"/>
</dbReference>
<keyword evidence="3" id="KW-0238">DNA-binding</keyword>
<dbReference type="SUPFAM" id="SSF53850">
    <property type="entry name" value="Periplasmic binding protein-like II"/>
    <property type="match status" value="1"/>
</dbReference>
<dbReference type="Proteomes" id="UP000037178">
    <property type="component" value="Unassembled WGS sequence"/>
</dbReference>
<evidence type="ECO:0000256" key="1">
    <source>
        <dbReference type="ARBA" id="ARBA00009437"/>
    </source>
</evidence>
<dbReference type="OrthoDB" id="5297263at2"/>
<evidence type="ECO:0000256" key="2">
    <source>
        <dbReference type="ARBA" id="ARBA00023015"/>
    </source>
</evidence>
<keyword evidence="2" id="KW-0805">Transcription regulation</keyword>
<dbReference type="Pfam" id="PF00126">
    <property type="entry name" value="HTH_1"/>
    <property type="match status" value="1"/>
</dbReference>
<comment type="similarity">
    <text evidence="1">Belongs to the LysR transcriptional regulatory family.</text>
</comment>